<gene>
    <name evidence="1" type="ORF">M011DRAFT_458058</name>
</gene>
<sequence>MDPSTHQENTKVPSLQTGHILLKDTIITQARVIYGAQGSAFDVALHYLDVPAPGRGEWEAQLIAYHHKSTFDSPYYSTMILDSATASFQVVAMKALLDKMTRTSSVCDVYSVSRGSARAC</sequence>
<proteinExistence type="predicted"/>
<protein>
    <submittedName>
        <fullName evidence="1">Uncharacterized protein</fullName>
    </submittedName>
</protein>
<reference evidence="1" key="1">
    <citation type="journal article" date="2020" name="Stud. Mycol.">
        <title>101 Dothideomycetes genomes: a test case for predicting lifestyles and emergence of pathogens.</title>
        <authorList>
            <person name="Haridas S."/>
            <person name="Albert R."/>
            <person name="Binder M."/>
            <person name="Bloem J."/>
            <person name="Labutti K."/>
            <person name="Salamov A."/>
            <person name="Andreopoulos B."/>
            <person name="Baker S."/>
            <person name="Barry K."/>
            <person name="Bills G."/>
            <person name="Bluhm B."/>
            <person name="Cannon C."/>
            <person name="Castanera R."/>
            <person name="Culley D."/>
            <person name="Daum C."/>
            <person name="Ezra D."/>
            <person name="Gonzalez J."/>
            <person name="Henrissat B."/>
            <person name="Kuo A."/>
            <person name="Liang C."/>
            <person name="Lipzen A."/>
            <person name="Lutzoni F."/>
            <person name="Magnuson J."/>
            <person name="Mondo S."/>
            <person name="Nolan M."/>
            <person name="Ohm R."/>
            <person name="Pangilinan J."/>
            <person name="Park H.-J."/>
            <person name="Ramirez L."/>
            <person name="Alfaro M."/>
            <person name="Sun H."/>
            <person name="Tritt A."/>
            <person name="Yoshinaga Y."/>
            <person name="Zwiers L.-H."/>
            <person name="Turgeon B."/>
            <person name="Goodwin S."/>
            <person name="Spatafora J."/>
            <person name="Crous P."/>
            <person name="Grigoriev I."/>
        </authorList>
    </citation>
    <scope>NUCLEOTIDE SEQUENCE</scope>
    <source>
        <strain evidence="1">CBS 119925</strain>
    </source>
</reference>
<accession>A0A6A6VC58</accession>
<dbReference type="EMBL" id="MU006570">
    <property type="protein sequence ID" value="KAF2748168.1"/>
    <property type="molecule type" value="Genomic_DNA"/>
</dbReference>
<keyword evidence="2" id="KW-1185">Reference proteome</keyword>
<name>A0A6A6VC58_9PLEO</name>
<evidence type="ECO:0000313" key="1">
    <source>
        <dbReference type="EMBL" id="KAF2748168.1"/>
    </source>
</evidence>
<evidence type="ECO:0000313" key="2">
    <source>
        <dbReference type="Proteomes" id="UP000799440"/>
    </source>
</evidence>
<organism evidence="1 2">
    <name type="scientific">Sporormia fimetaria CBS 119925</name>
    <dbReference type="NCBI Taxonomy" id="1340428"/>
    <lineage>
        <taxon>Eukaryota</taxon>
        <taxon>Fungi</taxon>
        <taxon>Dikarya</taxon>
        <taxon>Ascomycota</taxon>
        <taxon>Pezizomycotina</taxon>
        <taxon>Dothideomycetes</taxon>
        <taxon>Pleosporomycetidae</taxon>
        <taxon>Pleosporales</taxon>
        <taxon>Sporormiaceae</taxon>
        <taxon>Sporormia</taxon>
    </lineage>
</organism>
<dbReference type="Proteomes" id="UP000799440">
    <property type="component" value="Unassembled WGS sequence"/>
</dbReference>
<dbReference type="AlphaFoldDB" id="A0A6A6VC58"/>